<dbReference type="AlphaFoldDB" id="A0AA39NTG5"/>
<protein>
    <submittedName>
        <fullName evidence="4">Caspase domain-containing protein</fullName>
    </submittedName>
</protein>
<name>A0AA39NTG5_9AGAR</name>
<dbReference type="GO" id="GO:0004197">
    <property type="term" value="F:cysteine-type endopeptidase activity"/>
    <property type="evidence" value="ECO:0007669"/>
    <property type="project" value="InterPro"/>
</dbReference>
<dbReference type="GO" id="GO:0005737">
    <property type="term" value="C:cytoplasm"/>
    <property type="evidence" value="ECO:0007669"/>
    <property type="project" value="TreeGrafter"/>
</dbReference>
<feature type="region of interest" description="Disordered" evidence="2">
    <location>
        <begin position="166"/>
        <end position="194"/>
    </location>
</feature>
<comment type="similarity">
    <text evidence="1">Belongs to the peptidase C14B family.</text>
</comment>
<dbReference type="PANTHER" id="PTHR48104:SF30">
    <property type="entry name" value="METACASPASE-1"/>
    <property type="match status" value="1"/>
</dbReference>
<evidence type="ECO:0000313" key="5">
    <source>
        <dbReference type="Proteomes" id="UP001175227"/>
    </source>
</evidence>
<evidence type="ECO:0000256" key="2">
    <source>
        <dbReference type="SAM" id="MobiDB-lite"/>
    </source>
</evidence>
<reference evidence="4" key="1">
    <citation type="submission" date="2023-06" db="EMBL/GenBank/DDBJ databases">
        <authorList>
            <consortium name="Lawrence Berkeley National Laboratory"/>
            <person name="Ahrendt S."/>
            <person name="Sahu N."/>
            <person name="Indic B."/>
            <person name="Wong-Bajracharya J."/>
            <person name="Merenyi Z."/>
            <person name="Ke H.-M."/>
            <person name="Monk M."/>
            <person name="Kocsube S."/>
            <person name="Drula E."/>
            <person name="Lipzen A."/>
            <person name="Balint B."/>
            <person name="Henrissat B."/>
            <person name="Andreopoulos B."/>
            <person name="Martin F.M."/>
            <person name="Harder C.B."/>
            <person name="Rigling D."/>
            <person name="Ford K.L."/>
            <person name="Foster G.D."/>
            <person name="Pangilinan J."/>
            <person name="Papanicolaou A."/>
            <person name="Barry K."/>
            <person name="LaButti K."/>
            <person name="Viragh M."/>
            <person name="Koriabine M."/>
            <person name="Yan M."/>
            <person name="Riley R."/>
            <person name="Champramary S."/>
            <person name="Plett K.L."/>
            <person name="Tsai I.J."/>
            <person name="Slot J."/>
            <person name="Sipos G."/>
            <person name="Plett J."/>
            <person name="Nagy L.G."/>
            <person name="Grigoriev I.V."/>
        </authorList>
    </citation>
    <scope>NUCLEOTIDE SEQUENCE</scope>
    <source>
        <strain evidence="4">ICMP 16352</strain>
    </source>
</reference>
<gene>
    <name evidence="4" type="ORF">IW261DRAFT_1424979</name>
</gene>
<evidence type="ECO:0000259" key="3">
    <source>
        <dbReference type="Pfam" id="PF00656"/>
    </source>
</evidence>
<dbReference type="PANTHER" id="PTHR48104">
    <property type="entry name" value="METACASPASE-4"/>
    <property type="match status" value="1"/>
</dbReference>
<sequence>MSSSITNKPLPAPHGINGSKFWAVIIGIDDYKTSPLHGCVSDAEMVAEYLRKDLRVPESNMQLLLGPLSLLSPEIKESTESEIKSVSPCCGFVVESTDERISKPTRGNIVNAILDLSTNPKIQNGDNIIIYFAGHGARYKCAEYSPYKETPAALGTIEALCPMDRGAEPTASAKTPNTDVDDSKSSVKASDPQIPDISDREINTILAQIARNKGNHITLIIDCCHSASLTRAPMSQEGVRSIPSLPLSSIANMFSAADEALKHIDGYQPISEGTWRSNMDSHIALAACKDYEYAKEVEGTQGKNGLNGVFTQALIPALKSADLNDESMTYYKLLTTLPVNDNQHPVIAGKHKNSRLWFQFPPHASMEEERPAEMMRCLDELESNDYGMSGIDSVEVFDENNARAFTQDAISLSLSSVKDLDTLYQLRVLTLSATLPLSSNREESTIGTTPASGSAPYLAVPEYTIQSTYAETVIINSLVDNAVRCLPRKMNAWYKLQHHQK</sequence>
<dbReference type="Pfam" id="PF00656">
    <property type="entry name" value="Peptidase_C14"/>
    <property type="match status" value="1"/>
</dbReference>
<accession>A0AA39NTG5</accession>
<organism evidence="4 5">
    <name type="scientific">Armillaria novae-zelandiae</name>
    <dbReference type="NCBI Taxonomy" id="153914"/>
    <lineage>
        <taxon>Eukaryota</taxon>
        <taxon>Fungi</taxon>
        <taxon>Dikarya</taxon>
        <taxon>Basidiomycota</taxon>
        <taxon>Agaricomycotina</taxon>
        <taxon>Agaricomycetes</taxon>
        <taxon>Agaricomycetidae</taxon>
        <taxon>Agaricales</taxon>
        <taxon>Marasmiineae</taxon>
        <taxon>Physalacriaceae</taxon>
        <taxon>Armillaria</taxon>
    </lineage>
</organism>
<evidence type="ECO:0000313" key="4">
    <source>
        <dbReference type="EMBL" id="KAK0471528.1"/>
    </source>
</evidence>
<dbReference type="InterPro" id="IPR011600">
    <property type="entry name" value="Pept_C14_caspase"/>
</dbReference>
<proteinExistence type="inferred from homology"/>
<dbReference type="Proteomes" id="UP001175227">
    <property type="component" value="Unassembled WGS sequence"/>
</dbReference>
<dbReference type="InterPro" id="IPR050452">
    <property type="entry name" value="Metacaspase"/>
</dbReference>
<comment type="caution">
    <text evidence="4">The sequence shown here is derived from an EMBL/GenBank/DDBJ whole genome shotgun (WGS) entry which is preliminary data.</text>
</comment>
<evidence type="ECO:0000256" key="1">
    <source>
        <dbReference type="ARBA" id="ARBA00009005"/>
    </source>
</evidence>
<keyword evidence="5" id="KW-1185">Reference proteome</keyword>
<dbReference type="GO" id="GO:0006508">
    <property type="term" value="P:proteolysis"/>
    <property type="evidence" value="ECO:0007669"/>
    <property type="project" value="InterPro"/>
</dbReference>
<dbReference type="EMBL" id="JAUEPR010000049">
    <property type="protein sequence ID" value="KAK0471528.1"/>
    <property type="molecule type" value="Genomic_DNA"/>
</dbReference>
<feature type="domain" description="Peptidase C14 caspase" evidence="3">
    <location>
        <begin position="22"/>
        <end position="333"/>
    </location>
</feature>
<dbReference type="Gene3D" id="3.40.50.1460">
    <property type="match status" value="1"/>
</dbReference>